<reference evidence="2 3" key="1">
    <citation type="journal article" date="2014" name="Genome Announc.">
        <title>Draft Genome Sequence of Streptomyces fradiae ATCC 19609, a Strain Highly Sensitive to Antibiotics.</title>
        <authorList>
            <person name="Bekker O.B."/>
            <person name="Klimina K.M."/>
            <person name="Vatlin A.A."/>
            <person name="Zakharevich N.V."/>
            <person name="Kasianov A.S."/>
            <person name="Danilenko V.N."/>
        </authorList>
    </citation>
    <scope>NUCLEOTIDE SEQUENCE [LARGE SCALE GENOMIC DNA]</scope>
    <source>
        <strain evidence="2 3">ATCC 19609</strain>
    </source>
</reference>
<proteinExistence type="predicted"/>
<feature type="region of interest" description="Disordered" evidence="1">
    <location>
        <begin position="218"/>
        <end position="253"/>
    </location>
</feature>
<comment type="caution">
    <text evidence="2">The sequence shown here is derived from an EMBL/GenBank/DDBJ whole genome shotgun (WGS) entry which is preliminary data.</text>
</comment>
<evidence type="ECO:0000256" key="1">
    <source>
        <dbReference type="SAM" id="MobiDB-lite"/>
    </source>
</evidence>
<accession>A0A3R7EMR3</accession>
<dbReference type="EMBL" id="JNAD02000013">
    <property type="protein sequence ID" value="RKM92510.1"/>
    <property type="molecule type" value="Genomic_DNA"/>
</dbReference>
<dbReference type="RefSeq" id="WP_043472422.1">
    <property type="nucleotide sequence ID" value="NZ_JNAD02000013.1"/>
</dbReference>
<dbReference type="Proteomes" id="UP000028058">
    <property type="component" value="Unassembled WGS sequence"/>
</dbReference>
<organism evidence="2 3">
    <name type="scientific">Streptomyces xinghaiensis</name>
    <dbReference type="NCBI Taxonomy" id="1038928"/>
    <lineage>
        <taxon>Bacteria</taxon>
        <taxon>Bacillati</taxon>
        <taxon>Actinomycetota</taxon>
        <taxon>Actinomycetes</taxon>
        <taxon>Kitasatosporales</taxon>
        <taxon>Streptomycetaceae</taxon>
        <taxon>Streptomyces</taxon>
    </lineage>
</organism>
<gene>
    <name evidence="2" type="ORF">SFRA_024230</name>
</gene>
<evidence type="ECO:0000313" key="2">
    <source>
        <dbReference type="EMBL" id="RKM92510.1"/>
    </source>
</evidence>
<protein>
    <submittedName>
        <fullName evidence="2">Uncharacterized protein</fullName>
    </submittedName>
</protein>
<dbReference type="AlphaFoldDB" id="A0A3R7EMR3"/>
<evidence type="ECO:0000313" key="3">
    <source>
        <dbReference type="Proteomes" id="UP000028058"/>
    </source>
</evidence>
<keyword evidence="3" id="KW-1185">Reference proteome</keyword>
<sequence length="293" mass="31389">MTPGRGLSADQRTEVLYLLRAGRTTQEAAQAIGKTAQSLTATANHDAELRAALDGLPVAAQVAAHRCDFLTALARNGGNRAAAEHELGFAKGTSATWAARDPQYAAVEKAFLEWLAGFNPHTSLRLTDAMLDKAAALIEQGTPVLHAAKALGTTDRTLRTRAKGHPRLSRAMAGVKTGRPRGPQTRPISLSPEREQRLRHLWELGTPVDVMADGMDVSSSTVRRWAKERGFPPRGPGRQGSGRPGARTPQQEQTLREMWGTATNVEIARALGVNQATVPKWAAALGLPPLGRS</sequence>
<name>A0A3R7EMR3_9ACTN</name>